<sequence length="316" mass="33857">MVSHILLIIVAFAVFITQIVLSRLSDSLLTLADSAHTLSLIIALCPNIILSYLSSLSSHAKARLPTLFSLLSPLLLSSLCLALTLGSLGHLVHPHHSHRPALIFVAGVLGLLFNVTYLAVTGALQGLCLSTLHQQQQPRWRLVLCLLCCLAPSSLLLASSLLLHLFTHPTVHYLDPALSLASIAIMVASVYSDIVHNGRVLLQATPASANIQSLKMDLNALCGHNGHHELHMWALSGDHGVASLHVHCPGVEAYKTILSQARVLFKRHGIRELTVQPEFGMPGTCSLACGPVCTHYSCCDPTLSTSNDLVLANVCA</sequence>
<comment type="caution">
    <text evidence="11">The sequence shown here is derived from an EMBL/GenBank/DDBJ whole genome shotgun (WGS) entry which is preliminary data.</text>
</comment>
<evidence type="ECO:0000256" key="7">
    <source>
        <dbReference type="ARBA" id="ARBA00023136"/>
    </source>
</evidence>
<evidence type="ECO:0000256" key="6">
    <source>
        <dbReference type="ARBA" id="ARBA00022989"/>
    </source>
</evidence>
<protein>
    <submittedName>
        <fullName evidence="11">Uncharacterized protein</fullName>
    </submittedName>
</protein>
<feature type="transmembrane region" description="Helical" evidence="8">
    <location>
        <begin position="38"/>
        <end position="55"/>
    </location>
</feature>
<keyword evidence="3" id="KW-0813">Transport</keyword>
<evidence type="ECO:0000256" key="5">
    <source>
        <dbReference type="ARBA" id="ARBA00022833"/>
    </source>
</evidence>
<dbReference type="SUPFAM" id="SSF161111">
    <property type="entry name" value="Cation efflux protein transmembrane domain-like"/>
    <property type="match status" value="1"/>
</dbReference>
<dbReference type="EMBL" id="CATNWA010018801">
    <property type="protein sequence ID" value="CAI9609582.1"/>
    <property type="molecule type" value="Genomic_DNA"/>
</dbReference>
<evidence type="ECO:0000256" key="4">
    <source>
        <dbReference type="ARBA" id="ARBA00022692"/>
    </source>
</evidence>
<evidence type="ECO:0000256" key="8">
    <source>
        <dbReference type="SAM" id="Phobius"/>
    </source>
</evidence>
<dbReference type="InterPro" id="IPR027470">
    <property type="entry name" value="Cation_efflux_CTD"/>
</dbReference>
<evidence type="ECO:0000256" key="2">
    <source>
        <dbReference type="ARBA" id="ARBA00008873"/>
    </source>
</evidence>
<dbReference type="InterPro" id="IPR027469">
    <property type="entry name" value="Cation_efflux_TMD_sf"/>
</dbReference>
<feature type="domain" description="Cation efflux protein cytoplasmic" evidence="10">
    <location>
        <begin position="208"/>
        <end position="278"/>
    </location>
</feature>
<evidence type="ECO:0000256" key="1">
    <source>
        <dbReference type="ARBA" id="ARBA00004141"/>
    </source>
</evidence>
<feature type="domain" description="Cation efflux protein transmembrane" evidence="9">
    <location>
        <begin position="5"/>
        <end position="202"/>
    </location>
</feature>
<evidence type="ECO:0000313" key="11">
    <source>
        <dbReference type="EMBL" id="CAI9609582.1"/>
    </source>
</evidence>
<feature type="transmembrane region" description="Helical" evidence="8">
    <location>
        <begin position="101"/>
        <end position="130"/>
    </location>
</feature>
<evidence type="ECO:0000259" key="9">
    <source>
        <dbReference type="Pfam" id="PF01545"/>
    </source>
</evidence>
<keyword evidence="6 8" id="KW-1133">Transmembrane helix</keyword>
<keyword evidence="7 8" id="KW-0472">Membrane</keyword>
<feature type="transmembrane region" description="Helical" evidence="8">
    <location>
        <begin position="142"/>
        <end position="167"/>
    </location>
</feature>
<organism evidence="11 12">
    <name type="scientific">Staurois parvus</name>
    <dbReference type="NCBI Taxonomy" id="386267"/>
    <lineage>
        <taxon>Eukaryota</taxon>
        <taxon>Metazoa</taxon>
        <taxon>Chordata</taxon>
        <taxon>Craniata</taxon>
        <taxon>Vertebrata</taxon>
        <taxon>Euteleostomi</taxon>
        <taxon>Amphibia</taxon>
        <taxon>Batrachia</taxon>
        <taxon>Anura</taxon>
        <taxon>Neobatrachia</taxon>
        <taxon>Ranoidea</taxon>
        <taxon>Ranidae</taxon>
        <taxon>Staurois</taxon>
    </lineage>
</organism>
<proteinExistence type="inferred from homology"/>
<dbReference type="InterPro" id="IPR058533">
    <property type="entry name" value="Cation_efflux_TM"/>
</dbReference>
<keyword evidence="12" id="KW-1185">Reference proteome</keyword>
<dbReference type="PANTHER" id="PTHR45820:SF8">
    <property type="entry name" value="ZINC TRANSPORTER PROTEIN DDB_G0282067-RELATED"/>
    <property type="match status" value="1"/>
</dbReference>
<evidence type="ECO:0000256" key="3">
    <source>
        <dbReference type="ARBA" id="ARBA00022448"/>
    </source>
</evidence>
<keyword evidence="4 8" id="KW-0812">Transmembrane</keyword>
<reference evidence="11" key="1">
    <citation type="submission" date="2023-05" db="EMBL/GenBank/DDBJ databases">
        <authorList>
            <person name="Stuckert A."/>
        </authorList>
    </citation>
    <scope>NUCLEOTIDE SEQUENCE</scope>
</reference>
<comment type="subcellular location">
    <subcellularLocation>
        <location evidence="1">Membrane</location>
        <topology evidence="1">Multi-pass membrane protein</topology>
    </subcellularLocation>
</comment>
<dbReference type="Proteomes" id="UP001162483">
    <property type="component" value="Unassembled WGS sequence"/>
</dbReference>
<gene>
    <name evidence="11" type="ORF">SPARVUS_LOCUS14268620</name>
</gene>
<keyword evidence="5" id="KW-0862">Zinc</keyword>
<evidence type="ECO:0000259" key="10">
    <source>
        <dbReference type="Pfam" id="PF16916"/>
    </source>
</evidence>
<dbReference type="Gene3D" id="1.20.1510.10">
    <property type="entry name" value="Cation efflux protein transmembrane domain"/>
    <property type="match status" value="1"/>
</dbReference>
<evidence type="ECO:0000313" key="12">
    <source>
        <dbReference type="Proteomes" id="UP001162483"/>
    </source>
</evidence>
<accession>A0ABN9GJG9</accession>
<feature type="transmembrane region" description="Helical" evidence="8">
    <location>
        <begin position="67"/>
        <end position="89"/>
    </location>
</feature>
<feature type="transmembrane region" description="Helical" evidence="8">
    <location>
        <begin position="173"/>
        <end position="191"/>
    </location>
</feature>
<dbReference type="Pfam" id="PF01545">
    <property type="entry name" value="Cation_efflux"/>
    <property type="match status" value="1"/>
</dbReference>
<dbReference type="Pfam" id="PF16916">
    <property type="entry name" value="ZT_dimer"/>
    <property type="match status" value="1"/>
</dbReference>
<name>A0ABN9GJG9_9NEOB</name>
<dbReference type="PANTHER" id="PTHR45820">
    <property type="entry name" value="FI23527P1"/>
    <property type="match status" value="1"/>
</dbReference>
<comment type="similarity">
    <text evidence="2">Belongs to the cation diffusion facilitator (CDF) transporter (TC 2.A.4) family. SLC30A subfamily.</text>
</comment>